<feature type="domain" description="Tail specific protease" evidence="2">
    <location>
        <begin position="222"/>
        <end position="435"/>
    </location>
</feature>
<dbReference type="SMART" id="SM00245">
    <property type="entry name" value="TSPc"/>
    <property type="match status" value="1"/>
</dbReference>
<dbReference type="Proteomes" id="UP000515838">
    <property type="component" value="Chromosome"/>
</dbReference>
<dbReference type="EMBL" id="CP060731">
    <property type="protein sequence ID" value="QNN79520.1"/>
    <property type="molecule type" value="Genomic_DNA"/>
</dbReference>
<feature type="signal peptide" evidence="1">
    <location>
        <begin position="1"/>
        <end position="25"/>
    </location>
</feature>
<evidence type="ECO:0000313" key="4">
    <source>
        <dbReference type="Proteomes" id="UP000515838"/>
    </source>
</evidence>
<dbReference type="CDD" id="cd06567">
    <property type="entry name" value="Peptidase_S41"/>
    <property type="match status" value="1"/>
</dbReference>
<name>A0A7G9THE5_PSEMX</name>
<dbReference type="RefSeq" id="WP_187574594.1">
    <property type="nucleotide sequence ID" value="NZ_CP060731.1"/>
</dbReference>
<evidence type="ECO:0000256" key="1">
    <source>
        <dbReference type="SAM" id="SignalP"/>
    </source>
</evidence>
<dbReference type="InterPro" id="IPR029045">
    <property type="entry name" value="ClpP/crotonase-like_dom_sf"/>
</dbReference>
<dbReference type="SUPFAM" id="SSF52096">
    <property type="entry name" value="ClpP/crotonase"/>
    <property type="match status" value="1"/>
</dbReference>
<dbReference type="AlphaFoldDB" id="A0A7G9THE5"/>
<dbReference type="InterPro" id="IPR005151">
    <property type="entry name" value="Tail-specific_protease"/>
</dbReference>
<dbReference type="GO" id="GO:0008236">
    <property type="term" value="F:serine-type peptidase activity"/>
    <property type="evidence" value="ECO:0007669"/>
    <property type="project" value="InterPro"/>
</dbReference>
<dbReference type="Gene3D" id="3.30.750.44">
    <property type="match status" value="1"/>
</dbReference>
<dbReference type="PANTHER" id="PTHR32060:SF30">
    <property type="entry name" value="CARBOXY-TERMINAL PROCESSING PROTEASE CTPA"/>
    <property type="match status" value="1"/>
</dbReference>
<gene>
    <name evidence="3" type="ORF">IAE60_09035</name>
</gene>
<dbReference type="GO" id="GO:0007165">
    <property type="term" value="P:signal transduction"/>
    <property type="evidence" value="ECO:0007669"/>
    <property type="project" value="TreeGrafter"/>
</dbReference>
<evidence type="ECO:0000313" key="3">
    <source>
        <dbReference type="EMBL" id="QNN79520.1"/>
    </source>
</evidence>
<proteinExistence type="predicted"/>
<dbReference type="GO" id="GO:0004175">
    <property type="term" value="F:endopeptidase activity"/>
    <property type="evidence" value="ECO:0007669"/>
    <property type="project" value="TreeGrafter"/>
</dbReference>
<dbReference type="PROSITE" id="PS51257">
    <property type="entry name" value="PROKAR_LIPOPROTEIN"/>
    <property type="match status" value="1"/>
</dbReference>
<protein>
    <recommendedName>
        <fullName evidence="2">Tail specific protease domain-containing protein</fullName>
    </recommendedName>
</protein>
<sequence length="452" mass="47334">MTVWKCLQGALGVVGIVACTAHVHAASPWSLIGNPAHYVLDGGGDVQSERGASLTVYATPEADTRFGGGTAVIDATPYREKRVRLTGRISTQAVSDTAGIWLRADAASGRVAFANSERNPVTGNAADVVRQVEIYVPAVAERLLVGPLLIGKGRMSVRELRLEQAPPSPDDGVPPARIVEDAVRHVRAQALYADRIDWDRTQADIASRVQRVHTADAAYDLIRSLLAQLGDRHSGVLPPSDVRRSATEGVPSFVPRVEVRERVGIVAVPGFSGTEQAASLEFARDLATAIADRAASASCGWIVDLRGNSGGNMWPMLSGLHPLLGDATVGYMRDRDGRQKAWRIAPPGVTAPDLSAVPVVVVTGAQTASSGEAVAVAFRGRAHTRSMGQATMGVSTGNQLFPVPGGGALKLTTTRFVDRTGHAYGGALAPDEEASEADAVARAVQSLAGCPG</sequence>
<dbReference type="GeneID" id="81471112"/>
<keyword evidence="1" id="KW-0732">Signal</keyword>
<dbReference type="GO" id="GO:0030288">
    <property type="term" value="C:outer membrane-bounded periplasmic space"/>
    <property type="evidence" value="ECO:0007669"/>
    <property type="project" value="TreeGrafter"/>
</dbReference>
<dbReference type="GO" id="GO:0006508">
    <property type="term" value="P:proteolysis"/>
    <property type="evidence" value="ECO:0007669"/>
    <property type="project" value="InterPro"/>
</dbReference>
<accession>A0A7G9THE5</accession>
<feature type="chain" id="PRO_5028994386" description="Tail specific protease domain-containing protein" evidence="1">
    <location>
        <begin position="26"/>
        <end position="452"/>
    </location>
</feature>
<organism evidence="3 4">
    <name type="scientific">Pseudoxanthomonas mexicana</name>
    <dbReference type="NCBI Taxonomy" id="128785"/>
    <lineage>
        <taxon>Bacteria</taxon>
        <taxon>Pseudomonadati</taxon>
        <taxon>Pseudomonadota</taxon>
        <taxon>Gammaproteobacteria</taxon>
        <taxon>Lysobacterales</taxon>
        <taxon>Lysobacteraceae</taxon>
        <taxon>Pseudoxanthomonas</taxon>
    </lineage>
</organism>
<dbReference type="PANTHER" id="PTHR32060">
    <property type="entry name" value="TAIL-SPECIFIC PROTEASE"/>
    <property type="match status" value="1"/>
</dbReference>
<reference evidence="3 4" key="1">
    <citation type="submission" date="2020-08" db="EMBL/GenBank/DDBJ databases">
        <title>Streptomycin Non-resistant strain, P. mexicana.</title>
        <authorList>
            <person name="Ganesh-Kumar S."/>
            <person name="Zhe T."/>
            <person name="Yu Z."/>
            <person name="Min Y."/>
        </authorList>
    </citation>
    <scope>NUCLEOTIDE SEQUENCE [LARGE SCALE GENOMIC DNA]</scope>
    <source>
        <strain evidence="3 4">GTZY2</strain>
    </source>
</reference>
<evidence type="ECO:0000259" key="2">
    <source>
        <dbReference type="SMART" id="SM00245"/>
    </source>
</evidence>
<dbReference type="Pfam" id="PF03572">
    <property type="entry name" value="Peptidase_S41"/>
    <property type="match status" value="1"/>
</dbReference>
<dbReference type="Gene3D" id="3.90.226.10">
    <property type="entry name" value="2-enoyl-CoA Hydratase, Chain A, domain 1"/>
    <property type="match status" value="1"/>
</dbReference>